<dbReference type="InterPro" id="IPR037272">
    <property type="entry name" value="SNS_sf"/>
</dbReference>
<comment type="subcellular location">
    <subcellularLocation>
        <location evidence="1">Membrane</location>
        <topology evidence="1">Multi-pass membrane protein</topology>
    </subcellularLocation>
</comment>
<accession>A0ABN9M174</accession>
<gene>
    <name evidence="7" type="ORF">RIMI_LOCUS14274631</name>
</gene>
<feature type="transmembrane region" description="Helical" evidence="6">
    <location>
        <begin position="428"/>
        <end position="453"/>
    </location>
</feature>
<feature type="transmembrane region" description="Helical" evidence="6">
    <location>
        <begin position="109"/>
        <end position="126"/>
    </location>
</feature>
<feature type="transmembrane region" description="Helical" evidence="6">
    <location>
        <begin position="68"/>
        <end position="97"/>
    </location>
</feature>
<dbReference type="SUPFAM" id="SSF161070">
    <property type="entry name" value="SNF-like"/>
    <property type="match status" value="1"/>
</dbReference>
<evidence type="ECO:0000256" key="4">
    <source>
        <dbReference type="ARBA" id="ARBA00022989"/>
    </source>
</evidence>
<dbReference type="PROSITE" id="PS50267">
    <property type="entry name" value="NA_NEUROTRAN_SYMP_3"/>
    <property type="match status" value="1"/>
</dbReference>
<dbReference type="InterPro" id="IPR000175">
    <property type="entry name" value="Na/ntran_symport"/>
</dbReference>
<comment type="caution">
    <text evidence="7">The sequence shown here is derived from an EMBL/GenBank/DDBJ whole genome shotgun (WGS) entry which is preliminary data.</text>
</comment>
<keyword evidence="8" id="KW-1185">Reference proteome</keyword>
<dbReference type="PROSITE" id="PS00754">
    <property type="entry name" value="NA_NEUROTRAN_SYMP_2"/>
    <property type="match status" value="1"/>
</dbReference>
<dbReference type="EMBL" id="CAUEEQ010036547">
    <property type="protein sequence ID" value="CAJ0953350.1"/>
    <property type="molecule type" value="Genomic_DNA"/>
</dbReference>
<feature type="transmembrane region" description="Helical" evidence="6">
    <location>
        <begin position="459"/>
        <end position="483"/>
    </location>
</feature>
<feature type="transmembrane region" description="Helical" evidence="6">
    <location>
        <begin position="325"/>
        <end position="350"/>
    </location>
</feature>
<evidence type="ECO:0000256" key="1">
    <source>
        <dbReference type="ARBA" id="ARBA00004141"/>
    </source>
</evidence>
<feature type="transmembrane region" description="Helical" evidence="6">
    <location>
        <begin position="384"/>
        <end position="407"/>
    </location>
</feature>
<feature type="transmembrane region" description="Helical" evidence="6">
    <location>
        <begin position="253"/>
        <end position="276"/>
    </location>
</feature>
<dbReference type="PRINTS" id="PR00176">
    <property type="entry name" value="NANEUSMPORT"/>
</dbReference>
<evidence type="ECO:0000256" key="3">
    <source>
        <dbReference type="ARBA" id="ARBA00022692"/>
    </source>
</evidence>
<evidence type="ECO:0000256" key="6">
    <source>
        <dbReference type="SAM" id="Phobius"/>
    </source>
</evidence>
<protein>
    <submittedName>
        <fullName evidence="7">Uncharacterized protein</fullName>
    </submittedName>
</protein>
<evidence type="ECO:0000256" key="2">
    <source>
        <dbReference type="ARBA" id="ARBA00022448"/>
    </source>
</evidence>
<sequence length="621" mass="70366">MDCHQTSFHKSLDAFEMAAPCGQMTINLPGSSEGKPAISDLETLPLPSQEAPQSELKERGQWGSRVEFILSVVGGIVGAFFIPYLIFLLTCGIPIFFLEIALGQYTTQGPVTAWIKICPLFSGIGYGTMVMSFLVNIYYIIILAWSFFFYLFNSFVSRLPWASCNNTWNTENCMEFMHKEENWSRTINHTSPEVEFWERRTLGLTDGIDNLGSIRWELALCLLLGWIICYFCIWKGVKTTGKVVYFTSTFPYVMLIILLIRGVTLPGASNGILLYLKPDTSRLKDPQVWIDAGTQIFYSLAITMGFTIGIRSYNSYSYNCYRDCVILCFFDSLTSFLGGFAIFSVLGFMAQEQGVPISEVAESGPGLVFIVYPKAVTMMPVSQLWSILFFIMVILLGLDSQFIYVEALCLSIIDRYPTVLRKGYRREILILTISVVCFLFGLPIVTQGGIYIFQLFDYFASSGICLLFFGVAECICIGWVYGANRFYDVIQDMIGYRPWPLMKICWVAVTPAVCVATFLFSLIRYVPLKYNNYYMYPPWGYAIGWLMSIASMICIPLYAIYIVLRSKGSLKERLRKVVTPAEDLPQPKVSVRPTNTWSICMKRRSKTLDINCEAPSQNTCQ</sequence>
<feature type="transmembrane region" description="Helical" evidence="6">
    <location>
        <begin position="214"/>
        <end position="233"/>
    </location>
</feature>
<dbReference type="PANTHER" id="PTHR11616:SF118">
    <property type="entry name" value="SODIUM- AND CHLORIDE-DEPENDENT BETAINE TRANSPORTER"/>
    <property type="match status" value="1"/>
</dbReference>
<keyword evidence="2" id="KW-0813">Transport</keyword>
<dbReference type="PANTHER" id="PTHR11616">
    <property type="entry name" value="SODIUM/CHLORIDE DEPENDENT TRANSPORTER"/>
    <property type="match status" value="1"/>
</dbReference>
<feature type="transmembrane region" description="Helical" evidence="6">
    <location>
        <begin position="296"/>
        <end position="313"/>
    </location>
</feature>
<organism evidence="7 8">
    <name type="scientific">Ranitomeya imitator</name>
    <name type="common">mimic poison frog</name>
    <dbReference type="NCBI Taxonomy" id="111125"/>
    <lineage>
        <taxon>Eukaryota</taxon>
        <taxon>Metazoa</taxon>
        <taxon>Chordata</taxon>
        <taxon>Craniata</taxon>
        <taxon>Vertebrata</taxon>
        <taxon>Euteleostomi</taxon>
        <taxon>Amphibia</taxon>
        <taxon>Batrachia</taxon>
        <taxon>Anura</taxon>
        <taxon>Neobatrachia</taxon>
        <taxon>Hyloidea</taxon>
        <taxon>Dendrobatidae</taxon>
        <taxon>Dendrobatinae</taxon>
        <taxon>Ranitomeya</taxon>
    </lineage>
</organism>
<reference evidence="7" key="1">
    <citation type="submission" date="2023-07" db="EMBL/GenBank/DDBJ databases">
        <authorList>
            <person name="Stuckert A."/>
        </authorList>
    </citation>
    <scope>NUCLEOTIDE SEQUENCE</scope>
</reference>
<dbReference type="Proteomes" id="UP001176940">
    <property type="component" value="Unassembled WGS sequence"/>
</dbReference>
<feature type="transmembrane region" description="Helical" evidence="6">
    <location>
        <begin position="504"/>
        <end position="523"/>
    </location>
</feature>
<dbReference type="CDD" id="cd11496">
    <property type="entry name" value="SLC6sbd-TauT-like"/>
    <property type="match status" value="1"/>
</dbReference>
<proteinExistence type="predicted"/>
<feature type="transmembrane region" description="Helical" evidence="6">
    <location>
        <begin position="133"/>
        <end position="152"/>
    </location>
</feature>
<name>A0ABN9M174_9NEOB</name>
<feature type="transmembrane region" description="Helical" evidence="6">
    <location>
        <begin position="543"/>
        <end position="564"/>
    </location>
</feature>
<keyword evidence="4 6" id="KW-1133">Transmembrane helix</keyword>
<evidence type="ECO:0000313" key="8">
    <source>
        <dbReference type="Proteomes" id="UP001176940"/>
    </source>
</evidence>
<dbReference type="Pfam" id="PF00209">
    <property type="entry name" value="SNF"/>
    <property type="match status" value="1"/>
</dbReference>
<keyword evidence="5 6" id="KW-0472">Membrane</keyword>
<evidence type="ECO:0000313" key="7">
    <source>
        <dbReference type="EMBL" id="CAJ0953350.1"/>
    </source>
</evidence>
<keyword evidence="3 6" id="KW-0812">Transmembrane</keyword>
<evidence type="ECO:0000256" key="5">
    <source>
        <dbReference type="ARBA" id="ARBA00023136"/>
    </source>
</evidence>